<keyword evidence="1" id="KW-0238">DNA-binding</keyword>
<dbReference type="InterPro" id="IPR001387">
    <property type="entry name" value="Cro/C1-type_HTH"/>
</dbReference>
<dbReference type="GO" id="GO:0003677">
    <property type="term" value="F:DNA binding"/>
    <property type="evidence" value="ECO:0007669"/>
    <property type="project" value="UniProtKB-KW"/>
</dbReference>
<dbReference type="PANTHER" id="PTHR46558:SF4">
    <property type="entry name" value="DNA-BIDING PHAGE PROTEIN"/>
    <property type="match status" value="1"/>
</dbReference>
<evidence type="ECO:0000313" key="4">
    <source>
        <dbReference type="Proteomes" id="UP000308744"/>
    </source>
</evidence>
<evidence type="ECO:0000256" key="1">
    <source>
        <dbReference type="ARBA" id="ARBA00023125"/>
    </source>
</evidence>
<dbReference type="EMBL" id="SZPU01000062">
    <property type="protein sequence ID" value="TKI65607.1"/>
    <property type="molecule type" value="Genomic_DNA"/>
</dbReference>
<keyword evidence="4" id="KW-1185">Reference proteome</keyword>
<proteinExistence type="predicted"/>
<dbReference type="SMART" id="SM00530">
    <property type="entry name" value="HTH_XRE"/>
    <property type="match status" value="1"/>
</dbReference>
<name>A0A4U2YVL1_9BACI</name>
<dbReference type="PROSITE" id="PS50943">
    <property type="entry name" value="HTH_CROC1"/>
    <property type="match status" value="1"/>
</dbReference>
<reference evidence="3 4" key="1">
    <citation type="submission" date="2019-04" db="EMBL/GenBank/DDBJ databases">
        <title>Lysinibacillus genome sequencing.</title>
        <authorList>
            <person name="Dunlap C."/>
        </authorList>
    </citation>
    <scope>NUCLEOTIDE SEQUENCE [LARGE SCALE GENOMIC DNA]</scope>
    <source>
        <strain evidence="3 4">CCTCC AB 2010389</strain>
    </source>
</reference>
<comment type="caution">
    <text evidence="3">The sequence shown here is derived from an EMBL/GenBank/DDBJ whole genome shotgun (WGS) entry which is preliminary data.</text>
</comment>
<sequence length="86" mass="9909">MKGGVIMEEKLVVHNNLKRLRKTRGIQQKFVAESIGISPNYYCQIENGHRILPTKYLPKIREIFGVTLDEIFFDKDIANCDSNKIA</sequence>
<dbReference type="PANTHER" id="PTHR46558">
    <property type="entry name" value="TRACRIPTIONAL REGULATORY PROTEIN-RELATED-RELATED"/>
    <property type="match status" value="1"/>
</dbReference>
<organism evidence="3 4">
    <name type="scientific">Lysinibacillus mangiferihumi</name>
    <dbReference type="NCBI Taxonomy" id="1130819"/>
    <lineage>
        <taxon>Bacteria</taxon>
        <taxon>Bacillati</taxon>
        <taxon>Bacillota</taxon>
        <taxon>Bacilli</taxon>
        <taxon>Bacillales</taxon>
        <taxon>Bacillaceae</taxon>
        <taxon>Lysinibacillus</taxon>
    </lineage>
</organism>
<gene>
    <name evidence="3" type="ORF">FC756_16285</name>
</gene>
<dbReference type="AlphaFoldDB" id="A0A4U2YVL1"/>
<evidence type="ECO:0000313" key="3">
    <source>
        <dbReference type="EMBL" id="TKI65607.1"/>
    </source>
</evidence>
<accession>A0A4U2YVL1</accession>
<dbReference type="Proteomes" id="UP000308744">
    <property type="component" value="Unassembled WGS sequence"/>
</dbReference>
<dbReference type="SUPFAM" id="SSF47413">
    <property type="entry name" value="lambda repressor-like DNA-binding domains"/>
    <property type="match status" value="1"/>
</dbReference>
<dbReference type="Pfam" id="PF01381">
    <property type="entry name" value="HTH_3"/>
    <property type="match status" value="1"/>
</dbReference>
<protein>
    <submittedName>
        <fullName evidence="3">Helix-turn-helix transcriptional regulator</fullName>
    </submittedName>
</protein>
<feature type="domain" description="HTH cro/C1-type" evidence="2">
    <location>
        <begin position="17"/>
        <end position="71"/>
    </location>
</feature>
<dbReference type="CDD" id="cd00093">
    <property type="entry name" value="HTH_XRE"/>
    <property type="match status" value="1"/>
</dbReference>
<evidence type="ECO:0000259" key="2">
    <source>
        <dbReference type="PROSITE" id="PS50943"/>
    </source>
</evidence>
<dbReference type="InterPro" id="IPR010982">
    <property type="entry name" value="Lambda_DNA-bd_dom_sf"/>
</dbReference>
<dbReference type="Gene3D" id="1.10.260.40">
    <property type="entry name" value="lambda repressor-like DNA-binding domains"/>
    <property type="match status" value="1"/>
</dbReference>